<gene>
    <name evidence="2" type="ORF">LCGC14_1340180</name>
</gene>
<name>A0A0F9KDR4_9ZZZZ</name>
<proteinExistence type="predicted"/>
<sequence>MGKLITYLSILIFIDLGFLITGQLDLDSPFSIVTGALLNPSAIKTSVFFLLFLGIAGIAGLIATSGVTTGFIANATNVLAFTVMAIGMIGLLGDFLAVYNVLRVYNEVLAIVIISPLLMIFIVTIAEWLRVKD</sequence>
<feature type="transmembrane region" description="Helical" evidence="1">
    <location>
        <begin position="108"/>
        <end position="129"/>
    </location>
</feature>
<accession>A0A0F9KDR4</accession>
<dbReference type="AlphaFoldDB" id="A0A0F9KDR4"/>
<organism evidence="2">
    <name type="scientific">marine sediment metagenome</name>
    <dbReference type="NCBI Taxonomy" id="412755"/>
    <lineage>
        <taxon>unclassified sequences</taxon>
        <taxon>metagenomes</taxon>
        <taxon>ecological metagenomes</taxon>
    </lineage>
</organism>
<feature type="transmembrane region" description="Helical" evidence="1">
    <location>
        <begin position="7"/>
        <end position="26"/>
    </location>
</feature>
<keyword evidence="1" id="KW-0472">Membrane</keyword>
<feature type="transmembrane region" description="Helical" evidence="1">
    <location>
        <begin position="46"/>
        <end position="67"/>
    </location>
</feature>
<reference evidence="2" key="1">
    <citation type="journal article" date="2015" name="Nature">
        <title>Complex archaea that bridge the gap between prokaryotes and eukaryotes.</title>
        <authorList>
            <person name="Spang A."/>
            <person name="Saw J.H."/>
            <person name="Jorgensen S.L."/>
            <person name="Zaremba-Niedzwiedzka K."/>
            <person name="Martijn J."/>
            <person name="Lind A.E."/>
            <person name="van Eijk R."/>
            <person name="Schleper C."/>
            <person name="Guy L."/>
            <person name="Ettema T.J."/>
        </authorList>
    </citation>
    <scope>NUCLEOTIDE SEQUENCE</scope>
</reference>
<comment type="caution">
    <text evidence="2">The sequence shown here is derived from an EMBL/GenBank/DDBJ whole genome shotgun (WGS) entry which is preliminary data.</text>
</comment>
<evidence type="ECO:0000313" key="2">
    <source>
        <dbReference type="EMBL" id="KKM80404.1"/>
    </source>
</evidence>
<keyword evidence="1" id="KW-0812">Transmembrane</keyword>
<dbReference type="EMBL" id="LAZR01008190">
    <property type="protein sequence ID" value="KKM80404.1"/>
    <property type="molecule type" value="Genomic_DNA"/>
</dbReference>
<evidence type="ECO:0000256" key="1">
    <source>
        <dbReference type="SAM" id="Phobius"/>
    </source>
</evidence>
<keyword evidence="1" id="KW-1133">Transmembrane helix</keyword>
<protein>
    <submittedName>
        <fullName evidence="2">Uncharacterized protein</fullName>
    </submittedName>
</protein>
<feature type="transmembrane region" description="Helical" evidence="1">
    <location>
        <begin position="79"/>
        <end position="102"/>
    </location>
</feature>